<protein>
    <submittedName>
        <fullName evidence="2">Phage tail protein</fullName>
    </submittedName>
</protein>
<comment type="caution">
    <text evidence="2">The sequence shown here is derived from an EMBL/GenBank/DDBJ whole genome shotgun (WGS) entry which is preliminary data.</text>
</comment>
<dbReference type="Proteomes" id="UP001430065">
    <property type="component" value="Unassembled WGS sequence"/>
</dbReference>
<dbReference type="Pfam" id="PF07484">
    <property type="entry name" value="Collar"/>
    <property type="match status" value="1"/>
</dbReference>
<proteinExistence type="predicted"/>
<dbReference type="RefSeq" id="WP_204637192.1">
    <property type="nucleotide sequence ID" value="NZ_CP183983.1"/>
</dbReference>
<name>A0ABS2JUR7_9GAMM</name>
<keyword evidence="3" id="KW-1185">Reference proteome</keyword>
<dbReference type="InterPro" id="IPR011083">
    <property type="entry name" value="Phage_tail_collar_dom"/>
</dbReference>
<dbReference type="SUPFAM" id="SSF88874">
    <property type="entry name" value="Receptor-binding domain of short tail fibre protein gp12"/>
    <property type="match status" value="1"/>
</dbReference>
<dbReference type="EMBL" id="JADIKC010000007">
    <property type="protein sequence ID" value="MBM7122762.1"/>
    <property type="molecule type" value="Genomic_DNA"/>
</dbReference>
<organism evidence="2 3">
    <name type="scientific">Dyella kyungheensis</name>
    <dbReference type="NCBI Taxonomy" id="1242174"/>
    <lineage>
        <taxon>Bacteria</taxon>
        <taxon>Pseudomonadati</taxon>
        <taxon>Pseudomonadota</taxon>
        <taxon>Gammaproteobacteria</taxon>
        <taxon>Lysobacterales</taxon>
        <taxon>Rhodanobacteraceae</taxon>
        <taxon>Dyella</taxon>
    </lineage>
</organism>
<accession>A0ABS2JUR7</accession>
<evidence type="ECO:0000313" key="2">
    <source>
        <dbReference type="EMBL" id="MBM7122762.1"/>
    </source>
</evidence>
<reference evidence="2 3" key="1">
    <citation type="submission" date="2020-10" db="EMBL/GenBank/DDBJ databases">
        <title>Phylogeny of dyella-like bacteria.</title>
        <authorList>
            <person name="Fu J."/>
        </authorList>
    </citation>
    <scope>NUCLEOTIDE SEQUENCE [LARGE SCALE GENOMIC DNA]</scope>
    <source>
        <strain evidence="2 3">THG-B117</strain>
    </source>
</reference>
<sequence length="177" mass="18567">MSNNFLGEIQLFAFGFNPANWAPCNGQLLPISQNTALFSLLGTNFGGDGKTTFGLPNFQGSAACGVGSGPGLTERVIGETFGSETVTLNPLEIPTHTHPFNAYNQTDTSKRQSAPATGSALTLPAEITPYIGGTSPTGSFAMQMVQPAGGSLPHENRQPFLAMNFCIALSGQFPQRP</sequence>
<gene>
    <name evidence="2" type="ORF">ISP20_16465</name>
</gene>
<evidence type="ECO:0000313" key="3">
    <source>
        <dbReference type="Proteomes" id="UP001430065"/>
    </source>
</evidence>
<feature type="domain" description="Phage tail collar" evidence="1">
    <location>
        <begin position="7"/>
        <end position="61"/>
    </location>
</feature>
<dbReference type="Gene3D" id="3.90.1340.10">
    <property type="entry name" value="Phage tail collar domain"/>
    <property type="match status" value="1"/>
</dbReference>
<evidence type="ECO:0000259" key="1">
    <source>
        <dbReference type="Pfam" id="PF07484"/>
    </source>
</evidence>
<dbReference type="InterPro" id="IPR037053">
    <property type="entry name" value="Phage_tail_collar_dom_sf"/>
</dbReference>